<dbReference type="SUPFAM" id="SSF53474">
    <property type="entry name" value="alpha/beta-Hydrolases"/>
    <property type="match status" value="1"/>
</dbReference>
<keyword evidence="6" id="KW-1185">Reference proteome</keyword>
<dbReference type="PROSITE" id="PS00941">
    <property type="entry name" value="CARBOXYLESTERASE_B_2"/>
    <property type="match status" value="1"/>
</dbReference>
<feature type="signal peptide" evidence="3">
    <location>
        <begin position="1"/>
        <end position="16"/>
    </location>
</feature>
<evidence type="ECO:0000256" key="3">
    <source>
        <dbReference type="RuleBase" id="RU361235"/>
    </source>
</evidence>
<dbReference type="Pfam" id="PF00135">
    <property type="entry name" value="COesterase"/>
    <property type="match status" value="1"/>
</dbReference>
<evidence type="ECO:0000313" key="6">
    <source>
        <dbReference type="Proteomes" id="UP000308549"/>
    </source>
</evidence>
<name>A0A4U0TS50_9PEZI</name>
<evidence type="ECO:0000256" key="2">
    <source>
        <dbReference type="ARBA" id="ARBA00022801"/>
    </source>
</evidence>
<dbReference type="PANTHER" id="PTHR43918:SF4">
    <property type="entry name" value="CARBOXYLIC ESTER HYDROLASE"/>
    <property type="match status" value="1"/>
</dbReference>
<dbReference type="Proteomes" id="UP000308549">
    <property type="component" value="Unassembled WGS sequence"/>
</dbReference>
<dbReference type="AlphaFoldDB" id="A0A4U0TS50"/>
<keyword evidence="3" id="KW-0732">Signal</keyword>
<dbReference type="PANTHER" id="PTHR43918">
    <property type="entry name" value="ACETYLCHOLINESTERASE"/>
    <property type="match status" value="1"/>
</dbReference>
<dbReference type="InterPro" id="IPR019826">
    <property type="entry name" value="Carboxylesterase_B_AS"/>
</dbReference>
<dbReference type="EC" id="3.1.1.-" evidence="3"/>
<reference evidence="5 6" key="1">
    <citation type="submission" date="2017-03" db="EMBL/GenBank/DDBJ databases">
        <title>Genomes of endolithic fungi from Antarctica.</title>
        <authorList>
            <person name="Coleine C."/>
            <person name="Masonjones S."/>
            <person name="Stajich J.E."/>
        </authorList>
    </citation>
    <scope>NUCLEOTIDE SEQUENCE [LARGE SCALE GENOMIC DNA]</scope>
    <source>
        <strain evidence="5 6">CCFEE 6315</strain>
    </source>
</reference>
<dbReference type="InterPro" id="IPR019819">
    <property type="entry name" value="Carboxylesterase_B_CS"/>
</dbReference>
<evidence type="ECO:0000313" key="5">
    <source>
        <dbReference type="EMBL" id="TKA24978.1"/>
    </source>
</evidence>
<keyword evidence="2 3" id="KW-0378">Hydrolase</keyword>
<comment type="similarity">
    <text evidence="1 3">Belongs to the type-B carboxylesterase/lipase family.</text>
</comment>
<proteinExistence type="inferred from homology"/>
<protein>
    <recommendedName>
        <fullName evidence="3">Carboxylic ester hydrolase</fullName>
        <ecNumber evidence="3">3.1.1.-</ecNumber>
    </recommendedName>
</protein>
<evidence type="ECO:0000256" key="1">
    <source>
        <dbReference type="ARBA" id="ARBA00005964"/>
    </source>
</evidence>
<dbReference type="GO" id="GO:0052689">
    <property type="term" value="F:carboxylic ester hydrolase activity"/>
    <property type="evidence" value="ECO:0007669"/>
    <property type="project" value="TreeGrafter"/>
</dbReference>
<sequence length="591" mass="64369">MKSYLATALLASVATAAPNGPPHHGWQGWEGYHGGKGASGNTYNGGSTVSVKNGTIEGYYQPTYDQQYFLGIPFAQPPVDELRFRNPQSINSTFDGAYQAMEYAPECVGYGGDQLGYPVSEDCLYLNVVRPAGYENESLPVGVWIHGGGLEMGGTRDLRYNLSFIVDNSVQMGKPIIGVSIAYRLSAWGFLASEEVMGSGNTNIGLRDQRLALHWLNENIGAFGGDSDKVTIWGESAGAASVGWHLTAYNGRDDGLFRAGIMESGNPVSYSSYKTNVEYQPAYDEIVNQTGCALSLDTLDCLRQVPYEDINAIFNTTDYQSLFSPIVDGDFIARYTSIQLAEGAFVHVPIIDGANTDEGTSFGPRGINNTQDFIDAATSNTSQVILPSQFGQSLTDAYPLTCDYFIPPESTLPCNFSSFPASYGDPEQYRRSSAYFGDVVMIANRRGACEAWTAAGVPAYSYRFDTTPAGVPYYEGVPHFQEVSFVFDNVDGLGYNALHGTVNPFANESSSYTQLAELMSKSWASFIYDLDPNGFAGRYEGADAWPVYSLEEPQNIVWDGNATGTLAYAEPDTFRAEGIQYILDHAKVYGR</sequence>
<evidence type="ECO:0000259" key="4">
    <source>
        <dbReference type="Pfam" id="PF00135"/>
    </source>
</evidence>
<dbReference type="InterPro" id="IPR050654">
    <property type="entry name" value="AChE-related_enzymes"/>
</dbReference>
<organism evidence="5 6">
    <name type="scientific">Salinomyces thailandicus</name>
    <dbReference type="NCBI Taxonomy" id="706561"/>
    <lineage>
        <taxon>Eukaryota</taxon>
        <taxon>Fungi</taxon>
        <taxon>Dikarya</taxon>
        <taxon>Ascomycota</taxon>
        <taxon>Pezizomycotina</taxon>
        <taxon>Dothideomycetes</taxon>
        <taxon>Dothideomycetidae</taxon>
        <taxon>Mycosphaerellales</taxon>
        <taxon>Teratosphaeriaceae</taxon>
        <taxon>Salinomyces</taxon>
    </lineage>
</organism>
<dbReference type="InterPro" id="IPR002018">
    <property type="entry name" value="CarbesteraseB"/>
</dbReference>
<dbReference type="OrthoDB" id="408631at2759"/>
<gene>
    <name evidence="5" type="ORF">B0A50_06076</name>
</gene>
<accession>A0A4U0TS50</accession>
<feature type="chain" id="PRO_5021021639" description="Carboxylic ester hydrolase" evidence="3">
    <location>
        <begin position="17"/>
        <end position="591"/>
    </location>
</feature>
<feature type="domain" description="Carboxylesterase type B" evidence="4">
    <location>
        <begin position="48"/>
        <end position="554"/>
    </location>
</feature>
<dbReference type="EMBL" id="NAJL01000039">
    <property type="protein sequence ID" value="TKA24978.1"/>
    <property type="molecule type" value="Genomic_DNA"/>
</dbReference>
<dbReference type="Gene3D" id="3.40.50.1820">
    <property type="entry name" value="alpha/beta hydrolase"/>
    <property type="match status" value="1"/>
</dbReference>
<dbReference type="InterPro" id="IPR029058">
    <property type="entry name" value="AB_hydrolase_fold"/>
</dbReference>
<dbReference type="PROSITE" id="PS00122">
    <property type="entry name" value="CARBOXYLESTERASE_B_1"/>
    <property type="match status" value="1"/>
</dbReference>
<comment type="caution">
    <text evidence="5">The sequence shown here is derived from an EMBL/GenBank/DDBJ whole genome shotgun (WGS) entry which is preliminary data.</text>
</comment>